<feature type="transmembrane region" description="Helical" evidence="8">
    <location>
        <begin position="240"/>
        <end position="268"/>
    </location>
</feature>
<evidence type="ECO:0000313" key="10">
    <source>
        <dbReference type="Proteomes" id="UP000434580"/>
    </source>
</evidence>
<evidence type="ECO:0000256" key="1">
    <source>
        <dbReference type="ARBA" id="ARBA00004141"/>
    </source>
</evidence>
<protein>
    <recommendedName>
        <fullName evidence="6">Transporter</fullName>
    </recommendedName>
</protein>
<dbReference type="InterPro" id="IPR000175">
    <property type="entry name" value="Na/ntran_symport"/>
</dbReference>
<feature type="transmembrane region" description="Helical" evidence="8">
    <location>
        <begin position="288"/>
        <end position="321"/>
    </location>
</feature>
<keyword evidence="5 8" id="KW-0472">Membrane</keyword>
<sequence>MAATGSAVGLGNVWKFPYVAGENGGGAFVLIYLLCIAVVGLPILIGEIMLGRHGASNPFSAMIKSARESDASKLWAGTAILGIVAGLIIMSFYSLVAGWVLDYTVAMANGQFTGADAAVVDNYFNNVLLADQKLQLAWHSVFTLITVAVLAGGVIKGLGNSIKIMMPLLFVLLLVSFFYSLNQGDFARGVHFMFDADFSKINAETVLIAMGQAFFTLSLGMSAMMAYGSYMPKSASIARTAIVICILDTGIALLAGLTIFPIVFAHGIEPSQGPGLMFLSMPLAFGNMPGGGIFGTLFFVLIAIAAWSSAISLVEPAVAWLSENTRLNRPISAAMVGSIVWAGGTACIYIDGIFDKFEFIASNILLPLGGLLIAIFCGWVMKRKIAKRELGDLSFNQFNLWYATTRVFTPLGVIAVLLFSTGIVKFDHNESLDLIESPANIEAPVTEASVPPTLAAPSAATSAETEPASQPQPTQ</sequence>
<dbReference type="PANTHER" id="PTHR42948:SF1">
    <property type="entry name" value="TRANSPORTER"/>
    <property type="match status" value="1"/>
</dbReference>
<dbReference type="EMBL" id="CACSII010000001">
    <property type="protein sequence ID" value="CAA0084987.1"/>
    <property type="molecule type" value="Genomic_DNA"/>
</dbReference>
<reference evidence="9 10" key="1">
    <citation type="submission" date="2019-11" db="EMBL/GenBank/DDBJ databases">
        <authorList>
            <person name="Holert J."/>
        </authorList>
    </citation>
    <scope>NUCLEOTIDE SEQUENCE [LARGE SCALE GENOMIC DNA]</scope>
    <source>
        <strain evidence="9">BC5_2</strain>
    </source>
</reference>
<dbReference type="InterPro" id="IPR037272">
    <property type="entry name" value="SNS_sf"/>
</dbReference>
<keyword evidence="6" id="KW-0769">Symport</keyword>
<comment type="subcellular location">
    <subcellularLocation>
        <location evidence="1">Membrane</location>
        <topology evidence="1">Multi-pass membrane protein</topology>
    </subcellularLocation>
</comment>
<dbReference type="Proteomes" id="UP000434580">
    <property type="component" value="Unassembled WGS sequence"/>
</dbReference>
<feature type="region of interest" description="Disordered" evidence="7">
    <location>
        <begin position="455"/>
        <end position="475"/>
    </location>
</feature>
<evidence type="ECO:0000256" key="7">
    <source>
        <dbReference type="SAM" id="MobiDB-lite"/>
    </source>
</evidence>
<dbReference type="NCBIfam" id="NF037979">
    <property type="entry name" value="Na_transp"/>
    <property type="match status" value="1"/>
</dbReference>
<proteinExistence type="inferred from homology"/>
<dbReference type="InterPro" id="IPR047218">
    <property type="entry name" value="YocR/YhdH-like"/>
</dbReference>
<dbReference type="PANTHER" id="PTHR42948">
    <property type="entry name" value="TRANSPORTER"/>
    <property type="match status" value="1"/>
</dbReference>
<dbReference type="Pfam" id="PF00209">
    <property type="entry name" value="SNF"/>
    <property type="match status" value="2"/>
</dbReference>
<evidence type="ECO:0000256" key="5">
    <source>
        <dbReference type="ARBA" id="ARBA00023136"/>
    </source>
</evidence>
<dbReference type="GO" id="GO:0015293">
    <property type="term" value="F:symporter activity"/>
    <property type="evidence" value="ECO:0007669"/>
    <property type="project" value="UniProtKB-KW"/>
</dbReference>
<evidence type="ECO:0000256" key="8">
    <source>
        <dbReference type="SAM" id="Phobius"/>
    </source>
</evidence>
<feature type="transmembrane region" description="Helical" evidence="8">
    <location>
        <begin position="162"/>
        <end position="181"/>
    </location>
</feature>
<accession>A0A5S9MQK9</accession>
<feature type="transmembrane region" description="Helical" evidence="8">
    <location>
        <begin position="201"/>
        <end position="228"/>
    </location>
</feature>
<dbReference type="GO" id="GO:0016020">
    <property type="term" value="C:membrane"/>
    <property type="evidence" value="ECO:0007669"/>
    <property type="project" value="UniProtKB-SubCell"/>
</dbReference>
<feature type="compositionally biased region" description="Low complexity" evidence="7">
    <location>
        <begin position="455"/>
        <end position="469"/>
    </location>
</feature>
<evidence type="ECO:0000256" key="2">
    <source>
        <dbReference type="ARBA" id="ARBA00022448"/>
    </source>
</evidence>
<feature type="transmembrane region" description="Helical" evidence="8">
    <location>
        <begin position="360"/>
        <end position="380"/>
    </location>
</feature>
<keyword evidence="4 8" id="KW-1133">Transmembrane helix</keyword>
<organism evidence="9 10">
    <name type="scientific">BD1-7 clade bacterium</name>
    <dbReference type="NCBI Taxonomy" id="2029982"/>
    <lineage>
        <taxon>Bacteria</taxon>
        <taxon>Pseudomonadati</taxon>
        <taxon>Pseudomonadota</taxon>
        <taxon>Gammaproteobacteria</taxon>
        <taxon>Cellvibrionales</taxon>
        <taxon>Spongiibacteraceae</taxon>
        <taxon>BD1-7 clade</taxon>
    </lineage>
</organism>
<dbReference type="CDD" id="cd10336">
    <property type="entry name" value="SLC6sbd_Tyt1-Like"/>
    <property type="match status" value="1"/>
</dbReference>
<feature type="transmembrane region" description="Helical" evidence="8">
    <location>
        <begin position="74"/>
        <end position="101"/>
    </location>
</feature>
<dbReference type="PRINTS" id="PR00176">
    <property type="entry name" value="NANEUSMPORT"/>
</dbReference>
<evidence type="ECO:0000313" key="9">
    <source>
        <dbReference type="EMBL" id="CAA0084987.1"/>
    </source>
</evidence>
<evidence type="ECO:0000256" key="3">
    <source>
        <dbReference type="ARBA" id="ARBA00022692"/>
    </source>
</evidence>
<feature type="transmembrane region" description="Helical" evidence="8">
    <location>
        <begin position="25"/>
        <end position="45"/>
    </location>
</feature>
<feature type="transmembrane region" description="Helical" evidence="8">
    <location>
        <begin position="400"/>
        <end position="424"/>
    </location>
</feature>
<gene>
    <name evidence="9" type="ORF">DPBNPPHM_00807</name>
</gene>
<dbReference type="PROSITE" id="PS50267">
    <property type="entry name" value="NA_NEUROTRAN_SYMP_3"/>
    <property type="match status" value="1"/>
</dbReference>
<comment type="similarity">
    <text evidence="6">Belongs to the sodium:neurotransmitter symporter (SNF) (TC 2.A.22) family.</text>
</comment>
<name>A0A5S9MQK9_9GAMM</name>
<evidence type="ECO:0000256" key="4">
    <source>
        <dbReference type="ARBA" id="ARBA00022989"/>
    </source>
</evidence>
<keyword evidence="3 6" id="KW-0812">Transmembrane</keyword>
<feature type="transmembrane region" description="Helical" evidence="8">
    <location>
        <begin position="333"/>
        <end position="354"/>
    </location>
</feature>
<feature type="transmembrane region" description="Helical" evidence="8">
    <location>
        <begin position="136"/>
        <end position="155"/>
    </location>
</feature>
<evidence type="ECO:0000256" key="6">
    <source>
        <dbReference type="RuleBase" id="RU003732"/>
    </source>
</evidence>
<dbReference type="SUPFAM" id="SSF161070">
    <property type="entry name" value="SNF-like"/>
    <property type="match status" value="1"/>
</dbReference>
<keyword evidence="2 6" id="KW-0813">Transport</keyword>
<dbReference type="PROSITE" id="PS00610">
    <property type="entry name" value="NA_NEUROTRAN_SYMP_1"/>
    <property type="match status" value="1"/>
</dbReference>
<dbReference type="AlphaFoldDB" id="A0A5S9MQK9"/>